<evidence type="ECO:0000313" key="1">
    <source>
        <dbReference type="EMBL" id="JAD71522.1"/>
    </source>
</evidence>
<name>A0A0A9CJ34_ARUDO</name>
<accession>A0A0A9CJ34</accession>
<dbReference type="EMBL" id="GBRH01226373">
    <property type="protein sequence ID" value="JAD71522.1"/>
    <property type="molecule type" value="Transcribed_RNA"/>
</dbReference>
<dbReference type="AlphaFoldDB" id="A0A0A9CJ34"/>
<proteinExistence type="predicted"/>
<protein>
    <submittedName>
        <fullName evidence="1">Uncharacterized protein</fullName>
    </submittedName>
</protein>
<organism evidence="1">
    <name type="scientific">Arundo donax</name>
    <name type="common">Giant reed</name>
    <name type="synonym">Donax arundinaceus</name>
    <dbReference type="NCBI Taxonomy" id="35708"/>
    <lineage>
        <taxon>Eukaryota</taxon>
        <taxon>Viridiplantae</taxon>
        <taxon>Streptophyta</taxon>
        <taxon>Embryophyta</taxon>
        <taxon>Tracheophyta</taxon>
        <taxon>Spermatophyta</taxon>
        <taxon>Magnoliopsida</taxon>
        <taxon>Liliopsida</taxon>
        <taxon>Poales</taxon>
        <taxon>Poaceae</taxon>
        <taxon>PACMAD clade</taxon>
        <taxon>Arundinoideae</taxon>
        <taxon>Arundineae</taxon>
        <taxon>Arundo</taxon>
    </lineage>
</organism>
<reference evidence="1" key="2">
    <citation type="journal article" date="2015" name="Data Brief">
        <title>Shoot transcriptome of the giant reed, Arundo donax.</title>
        <authorList>
            <person name="Barrero R.A."/>
            <person name="Guerrero F.D."/>
            <person name="Moolhuijzen P."/>
            <person name="Goolsby J.A."/>
            <person name="Tidwell J."/>
            <person name="Bellgard S.E."/>
            <person name="Bellgard M.I."/>
        </authorList>
    </citation>
    <scope>NUCLEOTIDE SEQUENCE</scope>
    <source>
        <tissue evidence="1">Shoot tissue taken approximately 20 cm above the soil surface</tissue>
    </source>
</reference>
<reference evidence="1" key="1">
    <citation type="submission" date="2014-09" db="EMBL/GenBank/DDBJ databases">
        <authorList>
            <person name="Magalhaes I.L.F."/>
            <person name="Oliveira U."/>
            <person name="Santos F.R."/>
            <person name="Vidigal T.H.D.A."/>
            <person name="Brescovit A.D."/>
            <person name="Santos A.J."/>
        </authorList>
    </citation>
    <scope>NUCLEOTIDE SEQUENCE</scope>
    <source>
        <tissue evidence="1">Shoot tissue taken approximately 20 cm above the soil surface</tissue>
    </source>
</reference>
<sequence>MHAGLLQLRNISLSCVHGFSSLKIILQIVYIHVCYCSSALYMSSQSYQED</sequence>